<comment type="cofactor">
    <cofactor evidence="1">
        <name>pyridoxal 5'-phosphate</name>
        <dbReference type="ChEBI" id="CHEBI:597326"/>
    </cofactor>
</comment>
<organism evidence="4">
    <name type="scientific">Pseudogemmatithrix spongiicola</name>
    <dbReference type="NCBI Taxonomy" id="3062599"/>
    <lineage>
        <taxon>Bacteria</taxon>
        <taxon>Pseudomonadati</taxon>
        <taxon>Gemmatimonadota</taxon>
        <taxon>Gemmatimonadia</taxon>
        <taxon>Gemmatimonadales</taxon>
        <taxon>Gemmatimonadaceae</taxon>
        <taxon>Pseudogemmatithrix</taxon>
    </lineage>
</organism>
<accession>A0AA49Q6F8</accession>
<dbReference type="GO" id="GO:0005829">
    <property type="term" value="C:cytosol"/>
    <property type="evidence" value="ECO:0007669"/>
    <property type="project" value="TreeGrafter"/>
</dbReference>
<evidence type="ECO:0000256" key="3">
    <source>
        <dbReference type="ARBA" id="ARBA00022898"/>
    </source>
</evidence>
<dbReference type="EMBL" id="CP130613">
    <property type="protein sequence ID" value="WKW14413.1"/>
    <property type="molecule type" value="Genomic_DNA"/>
</dbReference>
<dbReference type="GO" id="GO:0008483">
    <property type="term" value="F:transaminase activity"/>
    <property type="evidence" value="ECO:0007669"/>
    <property type="project" value="UniProtKB-KW"/>
</dbReference>
<dbReference type="PANTHER" id="PTHR42743">
    <property type="entry name" value="AMINO-ACID AMINOTRANSFERASE"/>
    <property type="match status" value="1"/>
</dbReference>
<dbReference type="RefSeq" id="WP_367887201.1">
    <property type="nucleotide sequence ID" value="NZ_CP130612.1"/>
</dbReference>
<dbReference type="KEGG" id="pspc:Strain318_000757"/>
<dbReference type="Pfam" id="PF01063">
    <property type="entry name" value="Aminotran_4"/>
    <property type="match status" value="1"/>
</dbReference>
<comment type="similarity">
    <text evidence="2">Belongs to the class-IV pyridoxal-phosphate-dependent aminotransferase family.</text>
</comment>
<dbReference type="PANTHER" id="PTHR42743:SF10">
    <property type="entry name" value="D-ALANINE AMINOTRANSFERASE"/>
    <property type="match status" value="1"/>
</dbReference>
<protein>
    <submittedName>
        <fullName evidence="4">Aminotransferase class IV</fullName>
    </submittedName>
</protein>
<dbReference type="FunFam" id="3.20.10.10:FF:000002">
    <property type="entry name" value="D-alanine aminotransferase"/>
    <property type="match status" value="1"/>
</dbReference>
<dbReference type="GO" id="GO:0008652">
    <property type="term" value="P:amino acid biosynthetic process"/>
    <property type="evidence" value="ECO:0007669"/>
    <property type="project" value="UniProtKB-ARBA"/>
</dbReference>
<keyword evidence="6" id="KW-1185">Reference proteome</keyword>
<reference evidence="4" key="1">
    <citation type="submission" date="2023-07" db="EMBL/GenBank/DDBJ databases">
        <authorList>
            <person name="Haufschild T."/>
            <person name="Kallscheuer N."/>
            <person name="Hammer J."/>
            <person name="Kohn T."/>
            <person name="Kabuu M."/>
            <person name="Jogler M."/>
            <person name="Wohfarth N."/>
            <person name="Heuer A."/>
            <person name="Rohde M."/>
            <person name="van Teeseling M.C.F."/>
            <person name="Jogler C."/>
        </authorList>
    </citation>
    <scope>NUCLEOTIDE SEQUENCE</scope>
    <source>
        <strain evidence="4">Strain 138</strain>
        <strain evidence="5">Strain 318</strain>
    </source>
</reference>
<dbReference type="InterPro" id="IPR050571">
    <property type="entry name" value="Class-IV_PLP-Dep_Aminotrnsfr"/>
</dbReference>
<sequence length="281" mass="30589">MATVYLNGKFVPKGEAMISVEDRGFVFGDGIYEVVRAIGGRLFEWPAHAERLAYGLRELRIDATGTDALGDVCLQLLRDNALTEGEATLYLQVSRGAAPRTHYFPPAGTANTVYASASRFVPNMEMRNKGVKAITYPDQRWARCDIKTVNLLGPVLARQAAVEQGAYEAILHRDGMVTEGAATTCFAVIDGVLRTTPLSNYLLPSITRAVLMEIIRGAGIRCEERAYTLMDLRKASEIFVCGTTTDVQPVVTLDGQPVGDGAPGPTTVAIRELFAKRLYGR</sequence>
<dbReference type="Gene3D" id="3.30.470.10">
    <property type="match status" value="1"/>
</dbReference>
<evidence type="ECO:0000256" key="1">
    <source>
        <dbReference type="ARBA" id="ARBA00001933"/>
    </source>
</evidence>
<dbReference type="SUPFAM" id="SSF56752">
    <property type="entry name" value="D-aminoacid aminotransferase-like PLP-dependent enzymes"/>
    <property type="match status" value="1"/>
</dbReference>
<evidence type="ECO:0000256" key="2">
    <source>
        <dbReference type="ARBA" id="ARBA00009320"/>
    </source>
</evidence>
<dbReference type="Proteomes" id="UP001229955">
    <property type="component" value="Chromosome"/>
</dbReference>
<dbReference type="InterPro" id="IPR001544">
    <property type="entry name" value="Aminotrans_IV"/>
</dbReference>
<dbReference type="Gene3D" id="3.20.10.10">
    <property type="entry name" value="D-amino Acid Aminotransferase, subunit A, domain 2"/>
    <property type="match status" value="1"/>
</dbReference>
<dbReference type="InterPro" id="IPR043132">
    <property type="entry name" value="BCAT-like_C"/>
</dbReference>
<accession>A0AA49Q454</accession>
<evidence type="ECO:0000313" key="5">
    <source>
        <dbReference type="EMBL" id="WKW14413.1"/>
    </source>
</evidence>
<keyword evidence="4" id="KW-0808">Transferase</keyword>
<keyword evidence="4" id="KW-0032">Aminotransferase</keyword>
<dbReference type="InterPro" id="IPR036038">
    <property type="entry name" value="Aminotransferase-like"/>
</dbReference>
<dbReference type="EMBL" id="CP130612">
    <property type="protein sequence ID" value="WKW11503.1"/>
    <property type="molecule type" value="Genomic_DNA"/>
</dbReference>
<dbReference type="InterPro" id="IPR043131">
    <property type="entry name" value="BCAT-like_N"/>
</dbReference>
<evidence type="ECO:0000313" key="6">
    <source>
        <dbReference type="Proteomes" id="UP001229955"/>
    </source>
</evidence>
<name>A0AA49Q454_9BACT</name>
<proteinExistence type="inferred from homology"/>
<gene>
    <name evidence="4" type="ORF">Strain138_000757</name>
    <name evidence="5" type="ORF">Strain318_000757</name>
</gene>
<dbReference type="AlphaFoldDB" id="A0AA49Q454"/>
<evidence type="ECO:0000313" key="4">
    <source>
        <dbReference type="EMBL" id="WKW11503.1"/>
    </source>
</evidence>
<keyword evidence="3" id="KW-0663">Pyridoxal phosphate</keyword>
<dbReference type="GO" id="GO:0046394">
    <property type="term" value="P:carboxylic acid biosynthetic process"/>
    <property type="evidence" value="ECO:0007669"/>
    <property type="project" value="UniProtKB-ARBA"/>
</dbReference>